<evidence type="ECO:0000313" key="3">
    <source>
        <dbReference type="Proteomes" id="UP000078397"/>
    </source>
</evidence>
<dbReference type="OrthoDB" id="5397087at2759"/>
<dbReference type="EMBL" id="LSBJ02000022">
    <property type="protein sequence ID" value="OAQ57959.1"/>
    <property type="molecule type" value="Genomic_DNA"/>
</dbReference>
<feature type="compositionally biased region" description="Basic and acidic residues" evidence="1">
    <location>
        <begin position="44"/>
        <end position="57"/>
    </location>
</feature>
<dbReference type="Proteomes" id="UP000078397">
    <property type="component" value="Unassembled WGS sequence"/>
</dbReference>
<feature type="region of interest" description="Disordered" evidence="1">
    <location>
        <begin position="1"/>
        <end position="57"/>
    </location>
</feature>
<organism evidence="2 3">
    <name type="scientific">Pochonia chlamydosporia 170</name>
    <dbReference type="NCBI Taxonomy" id="1380566"/>
    <lineage>
        <taxon>Eukaryota</taxon>
        <taxon>Fungi</taxon>
        <taxon>Dikarya</taxon>
        <taxon>Ascomycota</taxon>
        <taxon>Pezizomycotina</taxon>
        <taxon>Sordariomycetes</taxon>
        <taxon>Hypocreomycetidae</taxon>
        <taxon>Hypocreales</taxon>
        <taxon>Clavicipitaceae</taxon>
        <taxon>Pochonia</taxon>
    </lineage>
</organism>
<feature type="compositionally biased region" description="Basic and acidic residues" evidence="1">
    <location>
        <begin position="19"/>
        <end position="36"/>
    </location>
</feature>
<comment type="caution">
    <text evidence="2">The sequence shown here is derived from an EMBL/GenBank/DDBJ whole genome shotgun (WGS) entry which is preliminary data.</text>
</comment>
<evidence type="ECO:0000256" key="1">
    <source>
        <dbReference type="SAM" id="MobiDB-lite"/>
    </source>
</evidence>
<dbReference type="KEGG" id="pchm:VFPPC_11850"/>
<evidence type="ECO:0000313" key="2">
    <source>
        <dbReference type="EMBL" id="OAQ57959.1"/>
    </source>
</evidence>
<dbReference type="RefSeq" id="XP_018136204.1">
    <property type="nucleotide sequence ID" value="XM_018289908.1"/>
</dbReference>
<proteinExistence type="predicted"/>
<keyword evidence="3" id="KW-1185">Reference proteome</keyword>
<accession>A0A179EYI2</accession>
<protein>
    <submittedName>
        <fullName evidence="2">Uncharacterized protein</fullName>
    </submittedName>
</protein>
<gene>
    <name evidence="2" type="ORF">VFPPC_11850</name>
</gene>
<reference evidence="2 3" key="1">
    <citation type="journal article" date="2016" name="PLoS Pathog.">
        <title>Biosynthesis of antibiotic leucinostatins in bio-control fungus Purpureocillium lilacinum and their inhibition on phytophthora revealed by genome mining.</title>
        <authorList>
            <person name="Wang G."/>
            <person name="Liu Z."/>
            <person name="Lin R."/>
            <person name="Li E."/>
            <person name="Mao Z."/>
            <person name="Ling J."/>
            <person name="Yang Y."/>
            <person name="Yin W.B."/>
            <person name="Xie B."/>
        </authorList>
    </citation>
    <scope>NUCLEOTIDE SEQUENCE [LARGE SCALE GENOMIC DNA]</scope>
    <source>
        <strain evidence="2">170</strain>
    </source>
</reference>
<dbReference type="STRING" id="1380566.A0A179EYI2"/>
<name>A0A179EYI2_METCM</name>
<sequence>MEHLPVVKPRHIHGGATEEIERGTPKSQRPHDENTKRAYIAASRRTDRSEEARITSAHKASEIHKKLTGKSLRISRDIVLKDEMYEEEDDHISRSLQQLYPSLHAEQNMLKEEANSSEDSTSPLSLVQLNTIRQQAVVNRLFDQYFTNTNQQVKAVPTANTELGGNYERSSTTTTPSPKRKRLLEQTNESCDIIACKKESCNINYPSSNYAWVPDLDVPLYGVRKNPPAAVPNVANIDPQLPECPRDYASQSYSLTDDVNDVLRLNFASCSPSASSVACDDLYVQCGLSDGAMNDGMGAEDWMNLSDYYCSGDKV</sequence>
<feature type="region of interest" description="Disordered" evidence="1">
    <location>
        <begin position="157"/>
        <end position="184"/>
    </location>
</feature>
<dbReference type="AlphaFoldDB" id="A0A179EYI2"/>
<dbReference type="GeneID" id="28853902"/>